<evidence type="ECO:0000256" key="3">
    <source>
        <dbReference type="ARBA" id="ARBA00023242"/>
    </source>
</evidence>
<feature type="region of interest" description="Disordered" evidence="5">
    <location>
        <begin position="284"/>
        <end position="306"/>
    </location>
</feature>
<dbReference type="InParanoid" id="A0A317XQK2"/>
<evidence type="ECO:0000256" key="1">
    <source>
        <dbReference type="ARBA" id="ARBA00004123"/>
    </source>
</evidence>
<name>A0A317XQK2_9BASI</name>
<dbReference type="AlphaFoldDB" id="A0A317XQK2"/>
<keyword evidence="4" id="KW-0175">Coiled coil</keyword>
<protein>
    <recommendedName>
        <fullName evidence="6">DNA endonuclease activator Ctp1 C-terminal domain-containing protein</fullName>
    </recommendedName>
</protein>
<evidence type="ECO:0000256" key="2">
    <source>
        <dbReference type="ARBA" id="ARBA00022763"/>
    </source>
</evidence>
<accession>A0A317XQK2</accession>
<evidence type="ECO:0000313" key="8">
    <source>
        <dbReference type="Proteomes" id="UP000246740"/>
    </source>
</evidence>
<comment type="subcellular location">
    <subcellularLocation>
        <location evidence="1">Nucleus</location>
    </subcellularLocation>
</comment>
<feature type="domain" description="DNA endonuclease activator Ctp1 C-terminal" evidence="6">
    <location>
        <begin position="393"/>
        <end position="429"/>
    </location>
</feature>
<evidence type="ECO:0000259" key="6">
    <source>
        <dbReference type="Pfam" id="PF08573"/>
    </source>
</evidence>
<gene>
    <name evidence="7" type="ORF">BCV70DRAFT_120588</name>
</gene>
<keyword evidence="3" id="KW-0539">Nucleus</keyword>
<feature type="region of interest" description="Disordered" evidence="5">
    <location>
        <begin position="398"/>
        <end position="444"/>
    </location>
</feature>
<dbReference type="InterPro" id="IPR033316">
    <property type="entry name" value="RBBP8-like"/>
</dbReference>
<dbReference type="EMBL" id="KZ819195">
    <property type="protein sequence ID" value="PWY99570.1"/>
    <property type="molecule type" value="Genomic_DNA"/>
</dbReference>
<proteinExistence type="predicted"/>
<dbReference type="PANTHER" id="PTHR15107:SF0">
    <property type="entry name" value="DNA ENDONUCLEASE ACTIVATOR CTP1 C-TERMINAL DOMAIN-CONTAINING PROTEIN"/>
    <property type="match status" value="1"/>
</dbReference>
<evidence type="ECO:0000313" key="7">
    <source>
        <dbReference type="EMBL" id="PWY99570.1"/>
    </source>
</evidence>
<keyword evidence="8" id="KW-1185">Reference proteome</keyword>
<evidence type="ECO:0000256" key="4">
    <source>
        <dbReference type="SAM" id="Coils"/>
    </source>
</evidence>
<dbReference type="GO" id="GO:0005634">
    <property type="term" value="C:nucleus"/>
    <property type="evidence" value="ECO:0007669"/>
    <property type="project" value="UniProtKB-SubCell"/>
</dbReference>
<organism evidence="7 8">
    <name type="scientific">Testicularia cyperi</name>
    <dbReference type="NCBI Taxonomy" id="1882483"/>
    <lineage>
        <taxon>Eukaryota</taxon>
        <taxon>Fungi</taxon>
        <taxon>Dikarya</taxon>
        <taxon>Basidiomycota</taxon>
        <taxon>Ustilaginomycotina</taxon>
        <taxon>Ustilaginomycetes</taxon>
        <taxon>Ustilaginales</taxon>
        <taxon>Anthracoideaceae</taxon>
        <taxon>Testicularia</taxon>
    </lineage>
</organism>
<dbReference type="GO" id="GO:0003684">
    <property type="term" value="F:damaged DNA binding"/>
    <property type="evidence" value="ECO:0007669"/>
    <property type="project" value="TreeGrafter"/>
</dbReference>
<feature type="region of interest" description="Disordered" evidence="5">
    <location>
        <begin position="178"/>
        <end position="206"/>
    </location>
</feature>
<dbReference type="STRING" id="1882483.A0A317XQK2"/>
<dbReference type="GO" id="GO:0010792">
    <property type="term" value="P:DNA double-strand break processing involved in repair via single-strand annealing"/>
    <property type="evidence" value="ECO:0007669"/>
    <property type="project" value="TreeGrafter"/>
</dbReference>
<reference evidence="7 8" key="1">
    <citation type="journal article" date="2018" name="Mol. Biol. Evol.">
        <title>Broad Genomic Sampling Reveals a Smut Pathogenic Ancestry of the Fungal Clade Ustilaginomycotina.</title>
        <authorList>
            <person name="Kijpornyongpan T."/>
            <person name="Mondo S.J."/>
            <person name="Barry K."/>
            <person name="Sandor L."/>
            <person name="Lee J."/>
            <person name="Lipzen A."/>
            <person name="Pangilinan J."/>
            <person name="LaButti K."/>
            <person name="Hainaut M."/>
            <person name="Henrissat B."/>
            <person name="Grigoriev I.V."/>
            <person name="Spatafora J.W."/>
            <person name="Aime M.C."/>
        </authorList>
    </citation>
    <scope>NUCLEOTIDE SEQUENCE [LARGE SCALE GENOMIC DNA]</scope>
    <source>
        <strain evidence="7 8">MCA 3645</strain>
    </source>
</reference>
<dbReference type="InterPro" id="IPR013882">
    <property type="entry name" value="Ctp1_C"/>
</dbReference>
<sequence length="444" mass="48545">MSGAKRKRPITPSDEHDHGSPPGDVFKVLGDAAHLESDAVNSSSLQHLREQIGTVLRSAQTQIDSLIASRASASATLVSASAQIDHHVLRPMTAPPQAPSSPKLGTGLTSRCLPKGGQLAPDPILQRSSQSDRTCDRCVDLRRKVSELEKQAKRHEQERRAWKEFKAWWLDSLEKRDRRKHKKLNRKERTHTSTRQTASPCKAATSTCANRSTDTVSQMLNNLDDRTKLLWQRAGIASLPSGASDAHVPVAVVETAAPGQAVDSCWAAKTPESSEMALAVRPNLAGSGGAASQSPSDCSRPPRDAAARKHVTAPASSLQPDELDSFVFDSQMDQIPTKVSMEVTAPDNLPALPAVGHIDDVPERSKFKRRAMLAHDCPDCVEFYVHFNDATGHRAAGQAERQACSRHRSTHQRPLTPPGYWNIGFPTTQDADEINQRARQQHRS</sequence>
<dbReference type="OrthoDB" id="5801062at2759"/>
<feature type="compositionally biased region" description="Polar residues" evidence="5">
    <location>
        <begin position="193"/>
        <end position="206"/>
    </location>
</feature>
<feature type="coiled-coil region" evidence="4">
    <location>
        <begin position="138"/>
        <end position="165"/>
    </location>
</feature>
<dbReference type="Pfam" id="PF08573">
    <property type="entry name" value="SAE2"/>
    <property type="match status" value="1"/>
</dbReference>
<feature type="compositionally biased region" description="Basic residues" evidence="5">
    <location>
        <begin position="178"/>
        <end position="189"/>
    </location>
</feature>
<dbReference type="PANTHER" id="PTHR15107">
    <property type="entry name" value="RETINOBLASTOMA BINDING PROTEIN 8"/>
    <property type="match status" value="1"/>
</dbReference>
<keyword evidence="2" id="KW-0227">DNA damage</keyword>
<evidence type="ECO:0000256" key="5">
    <source>
        <dbReference type="SAM" id="MobiDB-lite"/>
    </source>
</evidence>
<dbReference type="Proteomes" id="UP000246740">
    <property type="component" value="Unassembled WGS sequence"/>
</dbReference>
<feature type="region of interest" description="Disordered" evidence="5">
    <location>
        <begin position="1"/>
        <end position="27"/>
    </location>
</feature>